<dbReference type="GO" id="GO:0005524">
    <property type="term" value="F:ATP binding"/>
    <property type="evidence" value="ECO:0007669"/>
    <property type="project" value="UniProtKB-KW"/>
</dbReference>
<protein>
    <recommendedName>
        <fullName evidence="8">Gluconokinase</fullName>
        <ecNumber evidence="8">2.7.1.12</ecNumber>
    </recommendedName>
</protein>
<accession>A0A0K0CY73</accession>
<reference evidence="9" key="1">
    <citation type="submission" date="2012-09" db="EMBL/GenBank/DDBJ databases">
        <authorList>
            <person name="Martin A.A."/>
        </authorList>
    </citation>
    <scope>NUCLEOTIDE SEQUENCE</scope>
</reference>
<evidence type="ECO:0000256" key="8">
    <source>
        <dbReference type="RuleBase" id="RU363066"/>
    </source>
</evidence>
<comment type="similarity">
    <text evidence="2 8">Belongs to the gluconokinase GntK/GntV family.</text>
</comment>
<sequence length="165" mass="18785">MDVDVIFVIGVSGCGKTTVGRQLAARVGYTYKDGDDFHSESNLAKMKAGIPLNDKDRMPWLTSIGEYCRTHKNVVLGCSALRVQYRNILRKTVRCRFIFLNVTRQLLETRLRKRANHFMPTSLLDSQLATLEYPTEEKDVVSITIQEETPDLIEIILSYLGDRNS</sequence>
<name>A0A0K0CY73_ANGCA</name>
<dbReference type="EC" id="2.7.1.12" evidence="8"/>
<keyword evidence="4 8" id="KW-0547">Nucleotide-binding</keyword>
<keyword evidence="6 8" id="KW-0067">ATP-binding</keyword>
<organism evidence="9 10">
    <name type="scientific">Angiostrongylus cantonensis</name>
    <name type="common">Rat lungworm</name>
    <dbReference type="NCBI Taxonomy" id="6313"/>
    <lineage>
        <taxon>Eukaryota</taxon>
        <taxon>Metazoa</taxon>
        <taxon>Ecdysozoa</taxon>
        <taxon>Nematoda</taxon>
        <taxon>Chromadorea</taxon>
        <taxon>Rhabditida</taxon>
        <taxon>Rhabditina</taxon>
        <taxon>Rhabditomorpha</taxon>
        <taxon>Strongyloidea</taxon>
        <taxon>Metastrongylidae</taxon>
        <taxon>Angiostrongylus</taxon>
    </lineage>
</organism>
<evidence type="ECO:0000256" key="1">
    <source>
        <dbReference type="ARBA" id="ARBA00004875"/>
    </source>
</evidence>
<dbReference type="UniPathway" id="UPA00792"/>
<dbReference type="InterPro" id="IPR031322">
    <property type="entry name" value="Shikimate/glucono_kinase"/>
</dbReference>
<evidence type="ECO:0000256" key="7">
    <source>
        <dbReference type="ARBA" id="ARBA00048090"/>
    </source>
</evidence>
<comment type="pathway">
    <text evidence="1 8">Carbohydrate acid metabolism; D-gluconate degradation.</text>
</comment>
<evidence type="ECO:0000256" key="5">
    <source>
        <dbReference type="ARBA" id="ARBA00022777"/>
    </source>
</evidence>
<evidence type="ECO:0000256" key="4">
    <source>
        <dbReference type="ARBA" id="ARBA00022741"/>
    </source>
</evidence>
<dbReference type="SUPFAM" id="SSF52540">
    <property type="entry name" value="P-loop containing nucleoside triphosphate hydrolases"/>
    <property type="match status" value="1"/>
</dbReference>
<keyword evidence="9" id="KW-1185">Reference proteome</keyword>
<keyword evidence="3 8" id="KW-0808">Transferase</keyword>
<dbReference type="CDD" id="cd02021">
    <property type="entry name" value="GntK"/>
    <property type="match status" value="1"/>
</dbReference>
<dbReference type="WBParaSite" id="ACAC_0000257501-mRNA-1">
    <property type="protein sequence ID" value="ACAC_0000257501-mRNA-1"/>
    <property type="gene ID" value="ACAC_0000257501"/>
</dbReference>
<comment type="catalytic activity">
    <reaction evidence="7 8">
        <text>D-gluconate + ATP = 6-phospho-D-gluconate + ADP + H(+)</text>
        <dbReference type="Rhea" id="RHEA:19433"/>
        <dbReference type="ChEBI" id="CHEBI:15378"/>
        <dbReference type="ChEBI" id="CHEBI:18391"/>
        <dbReference type="ChEBI" id="CHEBI:30616"/>
        <dbReference type="ChEBI" id="CHEBI:58759"/>
        <dbReference type="ChEBI" id="CHEBI:456216"/>
        <dbReference type="EC" id="2.7.1.12"/>
    </reaction>
</comment>
<keyword evidence="5 8" id="KW-0418">Kinase</keyword>
<dbReference type="PANTHER" id="PTHR43442:SF3">
    <property type="entry name" value="GLUCONOKINASE-RELATED"/>
    <property type="match status" value="1"/>
</dbReference>
<evidence type="ECO:0000313" key="10">
    <source>
        <dbReference type="WBParaSite" id="ACAC_0000257501-mRNA-1"/>
    </source>
</evidence>
<dbReference type="Pfam" id="PF01202">
    <property type="entry name" value="SKI"/>
    <property type="match status" value="1"/>
</dbReference>
<dbReference type="AlphaFoldDB" id="A0A0K0CY73"/>
<evidence type="ECO:0000256" key="6">
    <source>
        <dbReference type="ARBA" id="ARBA00022840"/>
    </source>
</evidence>
<dbReference type="InterPro" id="IPR006001">
    <property type="entry name" value="Therm_gnt_kin"/>
</dbReference>
<proteinExistence type="inferred from homology"/>
<dbReference type="Proteomes" id="UP000035642">
    <property type="component" value="Unassembled WGS sequence"/>
</dbReference>
<dbReference type="NCBIfam" id="TIGR01313">
    <property type="entry name" value="therm_gnt_kin"/>
    <property type="match status" value="1"/>
</dbReference>
<evidence type="ECO:0000313" key="9">
    <source>
        <dbReference type="Proteomes" id="UP000035642"/>
    </source>
</evidence>
<dbReference type="GO" id="GO:0046316">
    <property type="term" value="F:gluconokinase activity"/>
    <property type="evidence" value="ECO:0007669"/>
    <property type="project" value="UniProtKB-EC"/>
</dbReference>
<dbReference type="Gene3D" id="3.40.50.300">
    <property type="entry name" value="P-loop containing nucleotide triphosphate hydrolases"/>
    <property type="match status" value="1"/>
</dbReference>
<dbReference type="PANTHER" id="PTHR43442">
    <property type="entry name" value="GLUCONOKINASE-RELATED"/>
    <property type="match status" value="1"/>
</dbReference>
<evidence type="ECO:0000256" key="3">
    <source>
        <dbReference type="ARBA" id="ARBA00022679"/>
    </source>
</evidence>
<evidence type="ECO:0000256" key="2">
    <source>
        <dbReference type="ARBA" id="ARBA00008420"/>
    </source>
</evidence>
<dbReference type="GO" id="GO:0005737">
    <property type="term" value="C:cytoplasm"/>
    <property type="evidence" value="ECO:0007669"/>
    <property type="project" value="TreeGrafter"/>
</dbReference>
<dbReference type="InterPro" id="IPR027417">
    <property type="entry name" value="P-loop_NTPase"/>
</dbReference>
<reference evidence="10" key="2">
    <citation type="submission" date="2017-02" db="UniProtKB">
        <authorList>
            <consortium name="WormBaseParasite"/>
        </authorList>
    </citation>
    <scope>IDENTIFICATION</scope>
</reference>
<dbReference type="FunFam" id="3.40.50.300:FF:000522">
    <property type="entry name" value="Gluconokinase"/>
    <property type="match status" value="1"/>
</dbReference>
<dbReference type="STRING" id="6313.A0A0K0CY73"/>
<dbReference type="GO" id="GO:0005975">
    <property type="term" value="P:carbohydrate metabolic process"/>
    <property type="evidence" value="ECO:0007669"/>
    <property type="project" value="InterPro"/>
</dbReference>